<dbReference type="GO" id="GO:0001681">
    <property type="term" value="F:sialate O-acetylesterase activity"/>
    <property type="evidence" value="ECO:0007669"/>
    <property type="project" value="UniProtKB-EC"/>
</dbReference>
<dbReference type="KEGG" id="caa:Caka_0463"/>
<dbReference type="OrthoDB" id="183320at2"/>
<dbReference type="AlphaFoldDB" id="D5EN53"/>
<proteinExistence type="predicted"/>
<dbReference type="InterPro" id="IPR036514">
    <property type="entry name" value="SGNH_hydro_sf"/>
</dbReference>
<dbReference type="RefSeq" id="WP_013042213.1">
    <property type="nucleotide sequence ID" value="NC_014008.1"/>
</dbReference>
<sequence length="504" mass="56269">MKPLLMTLTALFCGLGLHAELVLPNIFSDHMVLQQKQANPVWGQAEPGAEVSVSIAGQQHSTQADQTGQWRLELDPMDASFEPKVLKVKSAGSESRFEDVLIGEVWMCSGQSNMAWVVASSNHADVEIASANYPAIRLLRVPTLGAAEPQDNFNGKWVRCSPETVGSFSATGYFFGRRLYQTLQVPIGLVNNAWGGSPIESWIPREALEAAGDYSKMLDGWDARFAAYSDEVFARELADFETWVAEGRPKPKRWKPDDIRIGRHRPSNIWNAMVHPTLGYGIRGVVWCQGESNLRDPIEYRGLFPLFITTLRERWGQGDFPFYWVQLADFSSEVAEPGKSNWAELREAQTMALSLPNTGEAIVTDIGEARDIHPRDKQTAANRLVRHALAKDYGYKMASDSPRFQSMEVQGNKVVITFDKIKHGLYAFDVPEVKGFSIAGADQKFVWANATIIDWKQVEVWSDQVAEPVAVRFGWANNPVVNLYDRSGLPVTPFRTDVESSANQ</sequence>
<feature type="domain" description="Sialate O-acetylesterase" evidence="3">
    <location>
        <begin position="281"/>
        <end position="366"/>
    </location>
</feature>
<dbReference type="EMBL" id="CP001998">
    <property type="protein sequence ID" value="ADE53488.1"/>
    <property type="molecule type" value="Genomic_DNA"/>
</dbReference>
<keyword evidence="5" id="KW-1185">Reference proteome</keyword>
<keyword evidence="2" id="KW-0732">Signal</keyword>
<feature type="domain" description="Sialate O-acetylesterase" evidence="3">
    <location>
        <begin position="104"/>
        <end position="221"/>
    </location>
</feature>
<dbReference type="PANTHER" id="PTHR22901">
    <property type="entry name" value="SIALATE O-ACETYLESTERASE"/>
    <property type="match status" value="1"/>
</dbReference>
<evidence type="ECO:0000256" key="1">
    <source>
        <dbReference type="ARBA" id="ARBA00022801"/>
    </source>
</evidence>
<dbReference type="Pfam" id="PF03629">
    <property type="entry name" value="SASA"/>
    <property type="match status" value="2"/>
</dbReference>
<gene>
    <name evidence="4" type="ordered locus">Caka_0463</name>
</gene>
<evidence type="ECO:0000313" key="5">
    <source>
        <dbReference type="Proteomes" id="UP000000925"/>
    </source>
</evidence>
<dbReference type="STRING" id="583355.Caka_0463"/>
<dbReference type="PANTHER" id="PTHR22901:SF0">
    <property type="entry name" value="SIALATE O-ACETYLESTERASE"/>
    <property type="match status" value="1"/>
</dbReference>
<dbReference type="HOGENOM" id="CLU_015150_0_0_0"/>
<dbReference type="Proteomes" id="UP000000925">
    <property type="component" value="Chromosome"/>
</dbReference>
<keyword evidence="1 4" id="KW-0378">Hydrolase</keyword>
<dbReference type="SUPFAM" id="SSF52266">
    <property type="entry name" value="SGNH hydrolase"/>
    <property type="match status" value="1"/>
</dbReference>
<evidence type="ECO:0000259" key="3">
    <source>
        <dbReference type="Pfam" id="PF03629"/>
    </source>
</evidence>
<evidence type="ECO:0000256" key="2">
    <source>
        <dbReference type="SAM" id="SignalP"/>
    </source>
</evidence>
<name>D5EN53_CORAD</name>
<accession>D5EN53</accession>
<dbReference type="eggNOG" id="COG2755">
    <property type="taxonomic scope" value="Bacteria"/>
</dbReference>
<dbReference type="GO" id="GO:0005975">
    <property type="term" value="P:carbohydrate metabolic process"/>
    <property type="evidence" value="ECO:0007669"/>
    <property type="project" value="TreeGrafter"/>
</dbReference>
<dbReference type="EC" id="3.1.1.53" evidence="4"/>
<dbReference type="InterPro" id="IPR039329">
    <property type="entry name" value="SIAE"/>
</dbReference>
<reference evidence="4 5" key="1">
    <citation type="journal article" date="2010" name="Stand. Genomic Sci.">
        <title>Complete genome sequence of Coraliomargarita akajimensis type strain (04OKA010-24).</title>
        <authorList>
            <person name="Mavromatis K."/>
            <person name="Abt B."/>
            <person name="Brambilla E."/>
            <person name="Lapidus A."/>
            <person name="Copeland A."/>
            <person name="Deshpande S."/>
            <person name="Nolan M."/>
            <person name="Lucas S."/>
            <person name="Tice H."/>
            <person name="Cheng J.F."/>
            <person name="Han C."/>
            <person name="Detter J.C."/>
            <person name="Woyke T."/>
            <person name="Goodwin L."/>
            <person name="Pitluck S."/>
            <person name="Held B."/>
            <person name="Brettin T."/>
            <person name="Tapia R."/>
            <person name="Ivanova N."/>
            <person name="Mikhailova N."/>
            <person name="Pati A."/>
            <person name="Liolios K."/>
            <person name="Chen A."/>
            <person name="Palaniappan K."/>
            <person name="Land M."/>
            <person name="Hauser L."/>
            <person name="Chang Y.J."/>
            <person name="Jeffries C.D."/>
            <person name="Rohde M."/>
            <person name="Goker M."/>
            <person name="Bristow J."/>
            <person name="Eisen J.A."/>
            <person name="Markowitz V."/>
            <person name="Hugenholtz P."/>
            <person name="Klenk H.P."/>
            <person name="Kyrpides N.C."/>
        </authorList>
    </citation>
    <scope>NUCLEOTIDE SEQUENCE [LARGE SCALE GENOMIC DNA]</scope>
    <source>
        <strain evidence="5">DSM 45221 / IAM 15411 / JCM 23193 / KCTC 12865</strain>
    </source>
</reference>
<protein>
    <submittedName>
        <fullName evidence="4">Sialate O-acetylesterase</fullName>
        <ecNumber evidence="4">3.1.1.53</ecNumber>
    </submittedName>
</protein>
<organism evidence="4 5">
    <name type="scientific">Coraliomargarita akajimensis (strain DSM 45221 / IAM 15411 / JCM 23193 / KCTC 12865 / 04OKA010-24)</name>
    <dbReference type="NCBI Taxonomy" id="583355"/>
    <lineage>
        <taxon>Bacteria</taxon>
        <taxon>Pseudomonadati</taxon>
        <taxon>Verrucomicrobiota</taxon>
        <taxon>Opitutia</taxon>
        <taxon>Puniceicoccales</taxon>
        <taxon>Coraliomargaritaceae</taxon>
        <taxon>Coraliomargarita</taxon>
    </lineage>
</organism>
<evidence type="ECO:0000313" key="4">
    <source>
        <dbReference type="EMBL" id="ADE53488.1"/>
    </source>
</evidence>
<feature type="signal peptide" evidence="2">
    <location>
        <begin position="1"/>
        <end position="19"/>
    </location>
</feature>
<feature type="chain" id="PRO_5003070831" evidence="2">
    <location>
        <begin position="20"/>
        <end position="504"/>
    </location>
</feature>
<dbReference type="InterPro" id="IPR005181">
    <property type="entry name" value="SASA"/>
</dbReference>
<dbReference type="Gene3D" id="3.40.50.1110">
    <property type="entry name" value="SGNH hydrolase"/>
    <property type="match status" value="1"/>
</dbReference>